<name>A0A0D7BRD0_9AGAR</name>
<dbReference type="InterPro" id="IPR009737">
    <property type="entry name" value="Aim32/Apd1-like"/>
</dbReference>
<dbReference type="OrthoDB" id="10253744at2759"/>
<reference evidence="1 2" key="1">
    <citation type="journal article" date="2015" name="Fungal Genet. Biol.">
        <title>Evolution of novel wood decay mechanisms in Agaricales revealed by the genome sequences of Fistulina hepatica and Cylindrobasidium torrendii.</title>
        <authorList>
            <person name="Floudas D."/>
            <person name="Held B.W."/>
            <person name="Riley R."/>
            <person name="Nagy L.G."/>
            <person name="Koehler G."/>
            <person name="Ransdell A.S."/>
            <person name="Younus H."/>
            <person name="Chow J."/>
            <person name="Chiniquy J."/>
            <person name="Lipzen A."/>
            <person name="Tritt A."/>
            <person name="Sun H."/>
            <person name="Haridas S."/>
            <person name="LaButti K."/>
            <person name="Ohm R.A."/>
            <person name="Kues U."/>
            <person name="Blanchette R.A."/>
            <person name="Grigoriev I.V."/>
            <person name="Minto R.E."/>
            <person name="Hibbett D.S."/>
        </authorList>
    </citation>
    <scope>NUCLEOTIDE SEQUENCE [LARGE SCALE GENOMIC DNA]</scope>
    <source>
        <strain evidence="1 2">FP15055 ss-10</strain>
    </source>
</reference>
<sequence length="358" mass="38936">MLSRIGGLLGHQRHSSHDVHENLGTLQTADVPVTAAQCRGCGEPCEEGHESYGTRFDVDMASQMLGSMKGYRRQVCISTGKTDWEREVTDVTGSLAALLGHVHKSKSHSTPIPTAVAMSASDNPPAPSEVAGVYSSSSETKISPLNGSHRTISDDPDLQTVLVFPDYKIVANVAETSEGAQQLWDEVLDPKHGIIGAMKPQSPLRTWPLPYSCVILLCSHKRRDNRCAVAAAKLEHEFMSNMGSKGWTVDLQLEHPHDDPIELVDAEKRESHVLERLKELPDEKSALIVHISHIGGHKYAGNVIIYTPQGAGVWYGRVTTHEVDAIVEQTIVGGQILPSLLRGGVNISRPGCSSLNDW</sequence>
<dbReference type="SUPFAM" id="SSF52833">
    <property type="entry name" value="Thioredoxin-like"/>
    <property type="match status" value="1"/>
</dbReference>
<dbReference type="Gene3D" id="3.40.30.10">
    <property type="entry name" value="Glutaredoxin"/>
    <property type="match status" value="1"/>
</dbReference>
<dbReference type="PANTHER" id="PTHR31902">
    <property type="entry name" value="ACTIN PATCHES DISTAL PROTEIN 1"/>
    <property type="match status" value="1"/>
</dbReference>
<proteinExistence type="predicted"/>
<dbReference type="CDD" id="cd03062">
    <property type="entry name" value="TRX_Fd_Sucrase"/>
    <property type="match status" value="1"/>
</dbReference>
<dbReference type="EMBL" id="KN880439">
    <property type="protein sequence ID" value="KIY72992.1"/>
    <property type="molecule type" value="Genomic_DNA"/>
</dbReference>
<dbReference type="InterPro" id="IPR036249">
    <property type="entry name" value="Thioredoxin-like_sf"/>
</dbReference>
<accession>A0A0D7BRD0</accession>
<evidence type="ECO:0008006" key="3">
    <source>
        <dbReference type="Google" id="ProtNLM"/>
    </source>
</evidence>
<dbReference type="AlphaFoldDB" id="A0A0D7BRD0"/>
<dbReference type="Proteomes" id="UP000054007">
    <property type="component" value="Unassembled WGS sequence"/>
</dbReference>
<dbReference type="PANTHER" id="PTHR31902:SF14">
    <property type="entry name" value="ACTIN PATCHES DISTAL PROTEIN 1"/>
    <property type="match status" value="1"/>
</dbReference>
<dbReference type="Pfam" id="PF06999">
    <property type="entry name" value="Suc_Fer-like"/>
    <property type="match status" value="1"/>
</dbReference>
<protein>
    <recommendedName>
        <fullName evidence="3">Sucraseferredoxin-like protein</fullName>
    </recommendedName>
</protein>
<evidence type="ECO:0000313" key="1">
    <source>
        <dbReference type="EMBL" id="KIY72992.1"/>
    </source>
</evidence>
<dbReference type="STRING" id="1314674.A0A0D7BRD0"/>
<organism evidence="1 2">
    <name type="scientific">Cylindrobasidium torrendii FP15055 ss-10</name>
    <dbReference type="NCBI Taxonomy" id="1314674"/>
    <lineage>
        <taxon>Eukaryota</taxon>
        <taxon>Fungi</taxon>
        <taxon>Dikarya</taxon>
        <taxon>Basidiomycota</taxon>
        <taxon>Agaricomycotina</taxon>
        <taxon>Agaricomycetes</taxon>
        <taxon>Agaricomycetidae</taxon>
        <taxon>Agaricales</taxon>
        <taxon>Marasmiineae</taxon>
        <taxon>Physalacriaceae</taxon>
        <taxon>Cylindrobasidium</taxon>
    </lineage>
</organism>
<keyword evidence="2" id="KW-1185">Reference proteome</keyword>
<evidence type="ECO:0000313" key="2">
    <source>
        <dbReference type="Proteomes" id="UP000054007"/>
    </source>
</evidence>
<gene>
    <name evidence="1" type="ORF">CYLTODRAFT_417503</name>
</gene>